<feature type="region of interest" description="Disordered" evidence="1">
    <location>
        <begin position="1"/>
        <end position="21"/>
    </location>
</feature>
<gene>
    <name evidence="2" type="primary">LOC112288159</name>
</gene>
<dbReference type="PANTHER" id="PTHR48221">
    <property type="entry name" value="ACYL-COA SYNTHETASE FAMILY PROTEIN"/>
    <property type="match status" value="1"/>
</dbReference>
<keyword evidence="3" id="KW-1185">Reference proteome</keyword>
<dbReference type="PANTHER" id="PTHR48221:SF2">
    <property type="entry name" value="ACYL-COA SYNTHETASE FAMILY PROTEIN"/>
    <property type="match status" value="1"/>
</dbReference>
<organism evidence="2 3">
    <name type="scientific">Physcomitrium patens</name>
    <name type="common">Spreading-leaved earth moss</name>
    <name type="synonym">Physcomitrella patens</name>
    <dbReference type="NCBI Taxonomy" id="3218"/>
    <lineage>
        <taxon>Eukaryota</taxon>
        <taxon>Viridiplantae</taxon>
        <taxon>Streptophyta</taxon>
        <taxon>Embryophyta</taxon>
        <taxon>Bryophyta</taxon>
        <taxon>Bryophytina</taxon>
        <taxon>Bryopsida</taxon>
        <taxon>Funariidae</taxon>
        <taxon>Funariales</taxon>
        <taxon>Funariaceae</taxon>
        <taxon>Physcomitrium</taxon>
    </lineage>
</organism>
<reference evidence="2 3" key="1">
    <citation type="journal article" date="2008" name="Science">
        <title>The Physcomitrella genome reveals evolutionary insights into the conquest of land by plants.</title>
        <authorList>
            <person name="Rensing S."/>
            <person name="Lang D."/>
            <person name="Zimmer A."/>
            <person name="Terry A."/>
            <person name="Salamov A."/>
            <person name="Shapiro H."/>
            <person name="Nishiyama T."/>
            <person name="Perroud P.-F."/>
            <person name="Lindquist E."/>
            <person name="Kamisugi Y."/>
            <person name="Tanahashi T."/>
            <person name="Sakakibara K."/>
            <person name="Fujita T."/>
            <person name="Oishi K."/>
            <person name="Shin-I T."/>
            <person name="Kuroki Y."/>
            <person name="Toyoda A."/>
            <person name="Suzuki Y."/>
            <person name="Hashimoto A."/>
            <person name="Yamaguchi K."/>
            <person name="Sugano A."/>
            <person name="Kohara Y."/>
            <person name="Fujiyama A."/>
            <person name="Anterola A."/>
            <person name="Aoki S."/>
            <person name="Ashton N."/>
            <person name="Barbazuk W.B."/>
            <person name="Barker E."/>
            <person name="Bennetzen J."/>
            <person name="Bezanilla M."/>
            <person name="Blankenship R."/>
            <person name="Cho S.H."/>
            <person name="Dutcher S."/>
            <person name="Estelle M."/>
            <person name="Fawcett J.A."/>
            <person name="Gundlach H."/>
            <person name="Hanada K."/>
            <person name="Heyl A."/>
            <person name="Hicks K.A."/>
            <person name="Hugh J."/>
            <person name="Lohr M."/>
            <person name="Mayer K."/>
            <person name="Melkozernov A."/>
            <person name="Murata T."/>
            <person name="Nelson D."/>
            <person name="Pils B."/>
            <person name="Prigge M."/>
            <person name="Reiss B."/>
            <person name="Renner T."/>
            <person name="Rombauts S."/>
            <person name="Rushton P."/>
            <person name="Sanderfoot A."/>
            <person name="Schween G."/>
            <person name="Shiu S.-H."/>
            <person name="Stueber K."/>
            <person name="Theodoulou F.L."/>
            <person name="Tu H."/>
            <person name="Van de Peer Y."/>
            <person name="Verrier P.J."/>
            <person name="Waters E."/>
            <person name="Wood A."/>
            <person name="Yang L."/>
            <person name="Cove D."/>
            <person name="Cuming A."/>
            <person name="Hasebe M."/>
            <person name="Lucas S."/>
            <person name="Mishler D.B."/>
            <person name="Reski R."/>
            <person name="Grigoriev I."/>
            <person name="Quatrano R.S."/>
            <person name="Boore J.L."/>
        </authorList>
    </citation>
    <scope>NUCLEOTIDE SEQUENCE [LARGE SCALE GENOMIC DNA]</scope>
    <source>
        <strain evidence="2 3">cv. Gransden 2004</strain>
    </source>
</reference>
<protein>
    <submittedName>
        <fullName evidence="2">Uncharacterized protein</fullName>
    </submittedName>
</protein>
<proteinExistence type="predicted"/>
<name>A0A7I4F0G2_PHYPA</name>
<dbReference type="Gramene" id="Pp3c11_2160V3.4">
    <property type="protein sequence ID" value="Pp3c11_2160V3.4"/>
    <property type="gene ID" value="Pp3c11_2160"/>
</dbReference>
<dbReference type="EMBL" id="ABEU02000011">
    <property type="status" value="NOT_ANNOTATED_CDS"/>
    <property type="molecule type" value="Genomic_DNA"/>
</dbReference>
<reference evidence="2" key="3">
    <citation type="submission" date="2020-12" db="UniProtKB">
        <authorList>
            <consortium name="EnsemblPlants"/>
        </authorList>
    </citation>
    <scope>IDENTIFICATION</scope>
</reference>
<evidence type="ECO:0000313" key="3">
    <source>
        <dbReference type="Proteomes" id="UP000006727"/>
    </source>
</evidence>
<dbReference type="PROSITE" id="PS51257">
    <property type="entry name" value="PROKAR_LIPOPROTEIN"/>
    <property type="match status" value="1"/>
</dbReference>
<accession>A0A7I4F0G2</accession>
<dbReference type="EnsemblPlants" id="Pp3c11_2160V3.4">
    <property type="protein sequence ID" value="Pp3c11_2160V3.4"/>
    <property type="gene ID" value="Pp3c11_2160"/>
</dbReference>
<sequence length="537" mass="60179">MSGQRDKFVDLQSLQNGSSSGGCIEPTSNRVIGDGDSVEDVLCFDRRSSLVNTALGLMAYQVPQVCDLMMRHWMDMLHLLLRHDSLTAPKLRRMLDSADSVLKELKGPHALELIEALLKAAVHMKSMLQKSLLGNWTFVRTICRGSEVSDAAWAVEKILEYVSKEKEAIYCQLSPIARLHVWRLMPTRLKEDLSDLANESMRRPLLSLKLESGTFRAFGFMVASLALAPDLLNEVRRLLLIWSSSVCAVRLLELRAQLTVAVHSTLQYSSGSTTPEGFWLHAVHCSGLRPFLQVLTGAPTISALRHLVELMERRDSGARTAEKRAIKVPNCERSPKRQRRNLDIADEDQALDSRLKIINDASTNNPAISRAEEEASGVGMEAHSLATDSSSIKLHTSISGSLKGAYIRSSWSSELNDCTSNMSENLCVYSFIFEPPFSLLHFEKLLLFRTGPRWQIFYIGQVLHRSFFSSMKVWVHPAVGVLQIFWAGCCALQVQRGELPLLLMFYKLLKIGIPCATKGRLKALKRCDLTMEGSFWI</sequence>
<reference evidence="2 3" key="2">
    <citation type="journal article" date="2018" name="Plant J.">
        <title>The Physcomitrella patens chromosome-scale assembly reveals moss genome structure and evolution.</title>
        <authorList>
            <person name="Lang D."/>
            <person name="Ullrich K.K."/>
            <person name="Murat F."/>
            <person name="Fuchs J."/>
            <person name="Jenkins J."/>
            <person name="Haas F.B."/>
            <person name="Piednoel M."/>
            <person name="Gundlach H."/>
            <person name="Van Bel M."/>
            <person name="Meyberg R."/>
            <person name="Vives C."/>
            <person name="Morata J."/>
            <person name="Symeonidi A."/>
            <person name="Hiss M."/>
            <person name="Muchero W."/>
            <person name="Kamisugi Y."/>
            <person name="Saleh O."/>
            <person name="Blanc G."/>
            <person name="Decker E.L."/>
            <person name="van Gessel N."/>
            <person name="Grimwood J."/>
            <person name="Hayes R.D."/>
            <person name="Graham S.W."/>
            <person name="Gunter L.E."/>
            <person name="McDaniel S.F."/>
            <person name="Hoernstein S.N.W."/>
            <person name="Larsson A."/>
            <person name="Li F.W."/>
            <person name="Perroud P.F."/>
            <person name="Phillips J."/>
            <person name="Ranjan P."/>
            <person name="Rokshar D.S."/>
            <person name="Rothfels C.J."/>
            <person name="Schneider L."/>
            <person name="Shu S."/>
            <person name="Stevenson D.W."/>
            <person name="Thummler F."/>
            <person name="Tillich M."/>
            <person name="Villarreal Aguilar J.C."/>
            <person name="Widiez T."/>
            <person name="Wong G.K."/>
            <person name="Wymore A."/>
            <person name="Zhang Y."/>
            <person name="Zimmer A.D."/>
            <person name="Quatrano R.S."/>
            <person name="Mayer K.F.X."/>
            <person name="Goodstein D."/>
            <person name="Casacuberta J.M."/>
            <person name="Vandepoele K."/>
            <person name="Reski R."/>
            <person name="Cuming A.C."/>
            <person name="Tuskan G.A."/>
            <person name="Maumus F."/>
            <person name="Salse J."/>
            <person name="Schmutz J."/>
            <person name="Rensing S.A."/>
        </authorList>
    </citation>
    <scope>NUCLEOTIDE SEQUENCE [LARGE SCALE GENOMIC DNA]</scope>
    <source>
        <strain evidence="2 3">cv. Gransden 2004</strain>
    </source>
</reference>
<dbReference type="Proteomes" id="UP000006727">
    <property type="component" value="Chromosome 11"/>
</dbReference>
<evidence type="ECO:0000256" key="1">
    <source>
        <dbReference type="SAM" id="MobiDB-lite"/>
    </source>
</evidence>
<dbReference type="AlphaFoldDB" id="A0A7I4F0G2"/>
<evidence type="ECO:0000313" key="2">
    <source>
        <dbReference type="EnsemblPlants" id="Pp3c11_2160V3.4"/>
    </source>
</evidence>